<organism evidence="2 3">
    <name type="scientific">Thyridium curvatum</name>
    <dbReference type="NCBI Taxonomy" id="1093900"/>
    <lineage>
        <taxon>Eukaryota</taxon>
        <taxon>Fungi</taxon>
        <taxon>Dikarya</taxon>
        <taxon>Ascomycota</taxon>
        <taxon>Pezizomycotina</taxon>
        <taxon>Sordariomycetes</taxon>
        <taxon>Sordariomycetidae</taxon>
        <taxon>Thyridiales</taxon>
        <taxon>Thyridiaceae</taxon>
        <taxon>Thyridium</taxon>
    </lineage>
</organism>
<feature type="region of interest" description="Disordered" evidence="1">
    <location>
        <begin position="649"/>
        <end position="686"/>
    </location>
</feature>
<name>A0A507B1K1_9PEZI</name>
<feature type="region of interest" description="Disordered" evidence="1">
    <location>
        <begin position="1030"/>
        <end position="1056"/>
    </location>
</feature>
<feature type="region of interest" description="Disordered" evidence="1">
    <location>
        <begin position="461"/>
        <end position="497"/>
    </location>
</feature>
<evidence type="ECO:0000313" key="2">
    <source>
        <dbReference type="EMBL" id="TPX12926.1"/>
    </source>
</evidence>
<feature type="region of interest" description="Disordered" evidence="1">
    <location>
        <begin position="1071"/>
        <end position="1290"/>
    </location>
</feature>
<evidence type="ECO:0000256" key="1">
    <source>
        <dbReference type="SAM" id="MobiDB-lite"/>
    </source>
</evidence>
<feature type="region of interest" description="Disordered" evidence="1">
    <location>
        <begin position="564"/>
        <end position="602"/>
    </location>
</feature>
<feature type="compositionally biased region" description="Low complexity" evidence="1">
    <location>
        <begin position="653"/>
        <end position="666"/>
    </location>
</feature>
<dbReference type="Proteomes" id="UP000319257">
    <property type="component" value="Unassembled WGS sequence"/>
</dbReference>
<feature type="compositionally biased region" description="Basic and acidic residues" evidence="1">
    <location>
        <begin position="334"/>
        <end position="344"/>
    </location>
</feature>
<accession>A0A507B1K1</accession>
<feature type="compositionally biased region" description="Polar residues" evidence="1">
    <location>
        <begin position="983"/>
        <end position="992"/>
    </location>
</feature>
<feature type="compositionally biased region" description="Basic residues" evidence="1">
    <location>
        <begin position="1280"/>
        <end position="1290"/>
    </location>
</feature>
<feature type="compositionally biased region" description="Low complexity" evidence="1">
    <location>
        <begin position="863"/>
        <end position="875"/>
    </location>
</feature>
<feature type="compositionally biased region" description="Acidic residues" evidence="1">
    <location>
        <begin position="1135"/>
        <end position="1148"/>
    </location>
</feature>
<dbReference type="RefSeq" id="XP_030994637.1">
    <property type="nucleotide sequence ID" value="XM_031141218.1"/>
</dbReference>
<feature type="compositionally biased region" description="Low complexity" evidence="1">
    <location>
        <begin position="752"/>
        <end position="764"/>
    </location>
</feature>
<feature type="region of interest" description="Disordered" evidence="1">
    <location>
        <begin position="330"/>
        <end position="391"/>
    </location>
</feature>
<sequence>MVALGGSINPTSAPITTASFLPPATSTLRAWQRVAVPVSGPGAARDRKIWKRVGGAAYGYGVEKFAEVAAELKSQGYGSRKRARDAAHVPAYGSGSWDLKIREHQDGRWDLVTARVSVAAAKEADDRMVEQSSANMTPKRKSTFPEQKLKWVPRKRHNTRYPIDPPQKETPMIAEYQPLINIDVTTDDVEAIAQQAIVQQMDKKQMRRRSTRRLSRRISLAPIQETADESPIMISPVKATPYYSSPMKRRSPVKATPKKVAMSPLKEFTLSATPTKVTIETASTKTPAGSSPSALSTPQTINGEIKALSRLADSSSPLLSEFSSLVFDQPNPDAHVEPEHEARRRVSLQNARRSDRRSSGVRRLLSFETQKAPGRRHSMMPGSAEASEAKGRRHTLDVCLAGDQEIRLDVTSPTAEQQVEANMENLNANDGSISKPEAQTEPQAGPVDVDVKNNLDIFGQSPMTMSSPQMSSTLTQAEEATIPSSSPVKAGSDVIHQSGSPIHNALGIVEDVTLPDASVAEPQSNQEESHDLSESPMQDFTPTNSSPSAIDLSTPEKISTEMFTTLSTPITKGRALSSPLRFSSAKKLPTPPGEEHNADVESPVEATQQDMQDVFMDDRDLDADEEMSDTDAEATATITTDLAQEVAQIMEGSNESASASPNASRSQESMQAELVHEDGGIQRGPDSLIVTVKVDTDVLMLADAESAEDVAQMPLPSTEFVHEVQTEADANMIEDEAEDGEVHSPGFTPINERSSSSPLSSPPEEVAEPDDTMTGNLDFDADVHPDDFTETVTLDIEAAEQQDDATETMNLQVEEEVAEKRLSIQDDSETEMLRRFVTRVKADKTAKAAAAARAKTLRPNRRSGSLGSTTSDSGSPIARNETTPLSASKRLPLGQKDHNMSPSPTKKRKGADETAHRGSLLSKPDLEDISPPKPKRRRKNAELENDSVFNPEFQPGGKGKTETAATDDGPAPRRSSRNKTARNLRSTATTANNSAVMSMIPVRLPGSLCTDDSNVNLGMRRNEERDLAAVTRHNTRKNKGASVHPSVVISRQQDDPNWRMKELKEVFEAREAAAAAAAAPEEGAPTSRKRTRGGKGKGVRWDETLVRVQGQDEGPVVMKAVTAPLDESVAPPQAEDAEEAKDEAEEERLEVVAPEPARKKQKKSAAAIATAAPEKKEEEEQTAAKEKEAEPVKEKAQQPAARPRTRASRLRAPTPRKLAAPTAAVGKENKPKLEPTPVEKTAAPAPASAAKKAPPAAARMATRRTRISGLGMSGNGTPAPKRRATRGTGA</sequence>
<dbReference type="EMBL" id="SKBQ01000038">
    <property type="protein sequence ID" value="TPX12926.1"/>
    <property type="molecule type" value="Genomic_DNA"/>
</dbReference>
<feature type="region of interest" description="Disordered" evidence="1">
    <location>
        <begin position="840"/>
        <end position="992"/>
    </location>
</feature>
<comment type="caution">
    <text evidence="2">The sequence shown here is derived from an EMBL/GenBank/DDBJ whole genome shotgun (WGS) entry which is preliminary data.</text>
</comment>
<keyword evidence="3" id="KW-1185">Reference proteome</keyword>
<feature type="region of interest" description="Disordered" evidence="1">
    <location>
        <begin position="428"/>
        <end position="449"/>
    </location>
</feature>
<feature type="compositionally biased region" description="Basic and acidic residues" evidence="1">
    <location>
        <begin position="1173"/>
        <end position="1196"/>
    </location>
</feature>
<feature type="region of interest" description="Disordered" evidence="1">
    <location>
        <begin position="724"/>
        <end position="787"/>
    </location>
</feature>
<feature type="compositionally biased region" description="Low complexity" evidence="1">
    <location>
        <begin position="1240"/>
        <end position="1260"/>
    </location>
</feature>
<proteinExistence type="predicted"/>
<dbReference type="InParanoid" id="A0A507B1K1"/>
<reference evidence="2 3" key="1">
    <citation type="submission" date="2019-06" db="EMBL/GenBank/DDBJ databases">
        <title>Draft genome sequence of the filamentous fungus Phialemoniopsis curvata isolated from diesel fuel.</title>
        <authorList>
            <person name="Varaljay V.A."/>
            <person name="Lyon W.J."/>
            <person name="Crouch A.L."/>
            <person name="Drake C.E."/>
            <person name="Hollomon J.M."/>
            <person name="Nadeau L.J."/>
            <person name="Nunn H.S."/>
            <person name="Stevenson B.S."/>
            <person name="Bojanowski C.L."/>
            <person name="Crookes-Goodson W.J."/>
        </authorList>
    </citation>
    <scope>NUCLEOTIDE SEQUENCE [LARGE SCALE GENOMIC DNA]</scope>
    <source>
        <strain evidence="2 3">D216</strain>
    </source>
</reference>
<feature type="compositionally biased region" description="Low complexity" evidence="1">
    <location>
        <begin position="461"/>
        <end position="476"/>
    </location>
</feature>
<feature type="compositionally biased region" description="Low complexity" evidence="1">
    <location>
        <begin position="1072"/>
        <end position="1084"/>
    </location>
</feature>
<feature type="region of interest" description="Disordered" evidence="1">
    <location>
        <begin position="519"/>
        <end position="552"/>
    </location>
</feature>
<protein>
    <submittedName>
        <fullName evidence="2">Uncharacterized protein</fullName>
    </submittedName>
</protein>
<gene>
    <name evidence="2" type="ORF">E0L32_006571</name>
</gene>
<evidence type="ECO:0000313" key="3">
    <source>
        <dbReference type="Proteomes" id="UP000319257"/>
    </source>
</evidence>
<dbReference type="GeneID" id="41974018"/>
<feature type="compositionally biased region" description="Polar residues" evidence="1">
    <location>
        <begin position="535"/>
        <end position="548"/>
    </location>
</feature>
<dbReference type="OrthoDB" id="4207369at2759"/>
<feature type="compositionally biased region" description="Basic residues" evidence="1">
    <location>
        <begin position="1087"/>
        <end position="1098"/>
    </location>
</feature>